<name>A0A951UC76_9CYAN</name>
<evidence type="ECO:0000259" key="2">
    <source>
        <dbReference type="Pfam" id="PF24732"/>
    </source>
</evidence>
<organism evidence="3 4">
    <name type="scientific">Symplocastrum torsivum CPER-KK1</name>
    <dbReference type="NCBI Taxonomy" id="450513"/>
    <lineage>
        <taxon>Bacteria</taxon>
        <taxon>Bacillati</taxon>
        <taxon>Cyanobacteriota</taxon>
        <taxon>Cyanophyceae</taxon>
        <taxon>Oscillatoriophycideae</taxon>
        <taxon>Oscillatoriales</taxon>
        <taxon>Microcoleaceae</taxon>
        <taxon>Symplocastrum</taxon>
    </lineage>
</organism>
<sequence length="135" mass="15840">MSRRKKIFSCGHKGYGQVCHRCANEAERDRILQHDRVREEKRQQKQEWDSTFAQDPINLKNLPTHVVVKARVIIAGLQSNKNYREYGGKRLRHNRWIISIPVTRNYRMICHDCGNLLLPYAVLSHEDYNVDKPGG</sequence>
<dbReference type="Pfam" id="PF24730">
    <property type="entry name" value="DUF7682"/>
    <property type="match status" value="1"/>
</dbReference>
<gene>
    <name evidence="3" type="ORF">KME25_26270</name>
</gene>
<feature type="domain" description="ParE-like toxin" evidence="2">
    <location>
        <begin position="65"/>
        <end position="130"/>
    </location>
</feature>
<dbReference type="AlphaFoldDB" id="A0A951UC76"/>
<evidence type="ECO:0000259" key="1">
    <source>
        <dbReference type="Pfam" id="PF24730"/>
    </source>
</evidence>
<evidence type="ECO:0000313" key="4">
    <source>
        <dbReference type="Proteomes" id="UP000753908"/>
    </source>
</evidence>
<feature type="domain" description="DUF7682" evidence="1">
    <location>
        <begin position="4"/>
        <end position="25"/>
    </location>
</feature>
<evidence type="ECO:0000313" key="3">
    <source>
        <dbReference type="EMBL" id="MBW4547920.1"/>
    </source>
</evidence>
<protein>
    <submittedName>
        <fullName evidence="3">Uncharacterized protein</fullName>
    </submittedName>
</protein>
<dbReference type="InterPro" id="IPR056925">
    <property type="entry name" value="ParE-like"/>
</dbReference>
<dbReference type="Proteomes" id="UP000753908">
    <property type="component" value="Unassembled WGS sequence"/>
</dbReference>
<dbReference type="EMBL" id="JAHHIF010000051">
    <property type="protein sequence ID" value="MBW4547920.1"/>
    <property type="molecule type" value="Genomic_DNA"/>
</dbReference>
<proteinExistence type="predicted"/>
<dbReference type="InterPro" id="IPR056099">
    <property type="entry name" value="DUF7682"/>
</dbReference>
<dbReference type="Pfam" id="PF24732">
    <property type="entry name" value="ParE_like"/>
    <property type="match status" value="1"/>
</dbReference>
<comment type="caution">
    <text evidence="3">The sequence shown here is derived from an EMBL/GenBank/DDBJ whole genome shotgun (WGS) entry which is preliminary data.</text>
</comment>
<reference evidence="3" key="2">
    <citation type="journal article" date="2022" name="Microbiol. Resour. Announc.">
        <title>Metagenome Sequencing to Explore Phylogenomics of Terrestrial Cyanobacteria.</title>
        <authorList>
            <person name="Ward R.D."/>
            <person name="Stajich J.E."/>
            <person name="Johansen J.R."/>
            <person name="Huntemann M."/>
            <person name="Clum A."/>
            <person name="Foster B."/>
            <person name="Foster B."/>
            <person name="Roux S."/>
            <person name="Palaniappan K."/>
            <person name="Varghese N."/>
            <person name="Mukherjee S."/>
            <person name="Reddy T.B.K."/>
            <person name="Daum C."/>
            <person name="Copeland A."/>
            <person name="Chen I.A."/>
            <person name="Ivanova N.N."/>
            <person name="Kyrpides N.C."/>
            <person name="Shapiro N."/>
            <person name="Eloe-Fadrosh E.A."/>
            <person name="Pietrasiak N."/>
        </authorList>
    </citation>
    <scope>NUCLEOTIDE SEQUENCE</scope>
    <source>
        <strain evidence="3">CPER-KK1</strain>
    </source>
</reference>
<reference evidence="3" key="1">
    <citation type="submission" date="2021-05" db="EMBL/GenBank/DDBJ databases">
        <authorList>
            <person name="Pietrasiak N."/>
            <person name="Ward R."/>
            <person name="Stajich J.E."/>
            <person name="Kurbessoian T."/>
        </authorList>
    </citation>
    <scope>NUCLEOTIDE SEQUENCE</scope>
    <source>
        <strain evidence="3">CPER-KK1</strain>
    </source>
</reference>
<accession>A0A951UC76</accession>